<keyword evidence="5" id="KW-0539">Nucleus</keyword>
<reference evidence="8" key="1">
    <citation type="journal article" date="2021" name="Nat. Commun.">
        <title>Genetic determinants of endophytism in the Arabidopsis root mycobiome.</title>
        <authorList>
            <person name="Mesny F."/>
            <person name="Miyauchi S."/>
            <person name="Thiergart T."/>
            <person name="Pickel B."/>
            <person name="Atanasova L."/>
            <person name="Karlsson M."/>
            <person name="Huettel B."/>
            <person name="Barry K.W."/>
            <person name="Haridas S."/>
            <person name="Chen C."/>
            <person name="Bauer D."/>
            <person name="Andreopoulos W."/>
            <person name="Pangilinan J."/>
            <person name="LaButti K."/>
            <person name="Riley R."/>
            <person name="Lipzen A."/>
            <person name="Clum A."/>
            <person name="Drula E."/>
            <person name="Henrissat B."/>
            <person name="Kohler A."/>
            <person name="Grigoriev I.V."/>
            <person name="Martin F.M."/>
            <person name="Hacquard S."/>
        </authorList>
    </citation>
    <scope>NUCLEOTIDE SEQUENCE</scope>
    <source>
        <strain evidence="8">MPI-CAGE-CH-0235</strain>
    </source>
</reference>
<dbReference type="Proteomes" id="UP000813444">
    <property type="component" value="Unassembled WGS sequence"/>
</dbReference>
<evidence type="ECO:0000256" key="4">
    <source>
        <dbReference type="ARBA" id="ARBA00023163"/>
    </source>
</evidence>
<name>A0A8K0SG40_9HYPO</name>
<dbReference type="SMART" id="SM00906">
    <property type="entry name" value="Fungal_trans"/>
    <property type="match status" value="1"/>
</dbReference>
<dbReference type="PANTHER" id="PTHR47424">
    <property type="entry name" value="REGULATORY PROTEIN GAL4"/>
    <property type="match status" value="1"/>
</dbReference>
<evidence type="ECO:0000256" key="1">
    <source>
        <dbReference type="ARBA" id="ARBA00022723"/>
    </source>
</evidence>
<dbReference type="InterPro" id="IPR001138">
    <property type="entry name" value="Zn2Cys6_DnaBD"/>
</dbReference>
<dbReference type="CDD" id="cd12148">
    <property type="entry name" value="fungal_TF_MHR"/>
    <property type="match status" value="1"/>
</dbReference>
<dbReference type="GO" id="GO:0000981">
    <property type="term" value="F:DNA-binding transcription factor activity, RNA polymerase II-specific"/>
    <property type="evidence" value="ECO:0007669"/>
    <property type="project" value="InterPro"/>
</dbReference>
<dbReference type="GO" id="GO:0000435">
    <property type="term" value="P:positive regulation of transcription from RNA polymerase II promoter by galactose"/>
    <property type="evidence" value="ECO:0007669"/>
    <property type="project" value="TreeGrafter"/>
</dbReference>
<keyword evidence="3" id="KW-0238">DNA-binding</keyword>
<dbReference type="GO" id="GO:0006351">
    <property type="term" value="P:DNA-templated transcription"/>
    <property type="evidence" value="ECO:0007669"/>
    <property type="project" value="InterPro"/>
</dbReference>
<dbReference type="GO" id="GO:0008270">
    <property type="term" value="F:zinc ion binding"/>
    <property type="evidence" value="ECO:0007669"/>
    <property type="project" value="InterPro"/>
</dbReference>
<comment type="caution">
    <text evidence="8">The sequence shown here is derived from an EMBL/GenBank/DDBJ whole genome shotgun (WGS) entry which is preliminary data.</text>
</comment>
<sequence>MEEDTDAPATKRPKIRLACQVCRDRKIRCDGGRPVCGSCARRKLGVENCVYADGGNDPPSEYIKSLESRIKDLEKTIATGSQAPSESPRPSSTAPVSLPGFQSVPFTGHGQPMSPASAQYQSQPQYLPNPMNRPYGGATPQPPKISPASGPGVPEPPYRYPSASPAVPRQPPVFQMMKSSPSATSGSPGYIASAPPRTKPPNALQDRPWISKTLPSLKQESECGSEELDGVNIMGMEANASPDSGREPGSVYLGQSSAAVFIGQVRSNSLKRRRDDGRGDWLNQVAGSSEIAPSPLSRSSRDRAEKSKRERIALLHEVVLPPRSLADEHLNNYWENFHLFHPILHRPTFQRRYEELWTQELPTVESPYSQPPGYEDIPSIRAFYSLVNAVLAMGCLWTANLRDADRVKHDALASTQRTDPAIFYNRAEKLLSGAHACHGNLLSVQAHITMALYLQLAGDVNRCWLAVGMAIRIAQGIGIHLNHAAESQAQREERRRAWWCCVQNDRFMGMMFGRPPMVVWSVHVPFPADTDDELLSTQPYSSSNPITVVERSVQGYFVHSIAFSDILLNVLRLFYMQPASPKQTKQFPLAEYSQMIELDASLGEWWDQLPDYLRVRHSGDVVGNEIHRRQAVSMRCRYLHLKILLFRPATVDASRGNLLDEPAPGVQGLTDLQRSLAVSCVHSCVLAAQELIQVLHSRCTINKGQLPNAWHSVFCE</sequence>
<dbReference type="InterPro" id="IPR051127">
    <property type="entry name" value="Fungal_SecMet_Regulators"/>
</dbReference>
<protein>
    <submittedName>
        <fullName evidence="8">Fungal-specific transcription factor domain-containing protein</fullName>
    </submittedName>
</protein>
<feature type="domain" description="Zn(2)-C6 fungal-type" evidence="7">
    <location>
        <begin position="18"/>
        <end position="51"/>
    </location>
</feature>
<keyword evidence="9" id="KW-1185">Reference proteome</keyword>
<keyword evidence="2" id="KW-0805">Transcription regulation</keyword>
<evidence type="ECO:0000256" key="3">
    <source>
        <dbReference type="ARBA" id="ARBA00023125"/>
    </source>
</evidence>
<dbReference type="OrthoDB" id="5136808at2759"/>
<dbReference type="PROSITE" id="PS50048">
    <property type="entry name" value="ZN2_CY6_FUNGAL_2"/>
    <property type="match status" value="1"/>
</dbReference>
<gene>
    <name evidence="8" type="ORF">B0I35DRAFT_437943</name>
</gene>
<evidence type="ECO:0000313" key="9">
    <source>
        <dbReference type="Proteomes" id="UP000813444"/>
    </source>
</evidence>
<dbReference type="PANTHER" id="PTHR47424:SF3">
    <property type="entry name" value="REGULATORY PROTEIN GAL4"/>
    <property type="match status" value="1"/>
</dbReference>
<feature type="region of interest" description="Disordered" evidence="6">
    <location>
        <begin position="75"/>
        <end position="208"/>
    </location>
</feature>
<dbReference type="Pfam" id="PF00172">
    <property type="entry name" value="Zn_clus"/>
    <property type="match status" value="1"/>
</dbReference>
<feature type="region of interest" description="Disordered" evidence="6">
    <location>
        <begin position="271"/>
        <end position="305"/>
    </location>
</feature>
<dbReference type="EMBL" id="JAGPNK010000011">
    <property type="protein sequence ID" value="KAH7311356.1"/>
    <property type="molecule type" value="Genomic_DNA"/>
</dbReference>
<dbReference type="Gene3D" id="4.10.240.10">
    <property type="entry name" value="Zn(2)-C6 fungal-type DNA-binding domain"/>
    <property type="match status" value="1"/>
</dbReference>
<dbReference type="InterPro" id="IPR007219">
    <property type="entry name" value="XnlR_reg_dom"/>
</dbReference>
<organism evidence="8 9">
    <name type="scientific">Stachybotrys elegans</name>
    <dbReference type="NCBI Taxonomy" id="80388"/>
    <lineage>
        <taxon>Eukaryota</taxon>
        <taxon>Fungi</taxon>
        <taxon>Dikarya</taxon>
        <taxon>Ascomycota</taxon>
        <taxon>Pezizomycotina</taxon>
        <taxon>Sordariomycetes</taxon>
        <taxon>Hypocreomycetidae</taxon>
        <taxon>Hypocreales</taxon>
        <taxon>Stachybotryaceae</taxon>
        <taxon>Stachybotrys</taxon>
    </lineage>
</organism>
<evidence type="ECO:0000313" key="8">
    <source>
        <dbReference type="EMBL" id="KAH7311356.1"/>
    </source>
</evidence>
<dbReference type="InterPro" id="IPR036864">
    <property type="entry name" value="Zn2-C6_fun-type_DNA-bd_sf"/>
</dbReference>
<evidence type="ECO:0000256" key="5">
    <source>
        <dbReference type="ARBA" id="ARBA00023242"/>
    </source>
</evidence>
<feature type="compositionally biased region" description="Low complexity" evidence="6">
    <location>
        <begin position="111"/>
        <end position="126"/>
    </location>
</feature>
<dbReference type="SUPFAM" id="SSF57701">
    <property type="entry name" value="Zn2/Cys6 DNA-binding domain"/>
    <property type="match status" value="1"/>
</dbReference>
<dbReference type="Pfam" id="PF04082">
    <property type="entry name" value="Fungal_trans"/>
    <property type="match status" value="1"/>
</dbReference>
<proteinExistence type="predicted"/>
<dbReference type="GO" id="GO:0000978">
    <property type="term" value="F:RNA polymerase II cis-regulatory region sequence-specific DNA binding"/>
    <property type="evidence" value="ECO:0007669"/>
    <property type="project" value="TreeGrafter"/>
</dbReference>
<dbReference type="SMART" id="SM00066">
    <property type="entry name" value="GAL4"/>
    <property type="match status" value="1"/>
</dbReference>
<feature type="compositionally biased region" description="Polar residues" evidence="6">
    <location>
        <begin position="177"/>
        <end position="187"/>
    </location>
</feature>
<keyword evidence="1" id="KW-0479">Metal-binding</keyword>
<feature type="compositionally biased region" description="Polar residues" evidence="6">
    <location>
        <begin position="78"/>
        <end position="95"/>
    </location>
</feature>
<evidence type="ECO:0000256" key="6">
    <source>
        <dbReference type="SAM" id="MobiDB-lite"/>
    </source>
</evidence>
<keyword evidence="4" id="KW-0804">Transcription</keyword>
<evidence type="ECO:0000259" key="7">
    <source>
        <dbReference type="PROSITE" id="PS50048"/>
    </source>
</evidence>
<dbReference type="GO" id="GO:0005634">
    <property type="term" value="C:nucleus"/>
    <property type="evidence" value="ECO:0007669"/>
    <property type="project" value="TreeGrafter"/>
</dbReference>
<evidence type="ECO:0000256" key="2">
    <source>
        <dbReference type="ARBA" id="ARBA00023015"/>
    </source>
</evidence>
<accession>A0A8K0SG40</accession>
<dbReference type="AlphaFoldDB" id="A0A8K0SG40"/>
<dbReference type="CDD" id="cd00067">
    <property type="entry name" value="GAL4"/>
    <property type="match status" value="1"/>
</dbReference>